<protein>
    <submittedName>
        <fullName evidence="2">Uncharacterized protein</fullName>
    </submittedName>
</protein>
<organism evidence="2">
    <name type="scientific">mine drainage metagenome</name>
    <dbReference type="NCBI Taxonomy" id="410659"/>
    <lineage>
        <taxon>unclassified sequences</taxon>
        <taxon>metagenomes</taxon>
        <taxon>ecological metagenomes</taxon>
    </lineage>
</organism>
<proteinExistence type="predicted"/>
<dbReference type="AlphaFoldDB" id="A0A1J5TBK7"/>
<keyword evidence="1" id="KW-0472">Membrane</keyword>
<dbReference type="EMBL" id="MLJW01000003">
    <property type="protein sequence ID" value="OIR18274.1"/>
    <property type="molecule type" value="Genomic_DNA"/>
</dbReference>
<feature type="transmembrane region" description="Helical" evidence="1">
    <location>
        <begin position="121"/>
        <end position="143"/>
    </location>
</feature>
<evidence type="ECO:0000313" key="2">
    <source>
        <dbReference type="EMBL" id="OIR18274.1"/>
    </source>
</evidence>
<reference evidence="2" key="1">
    <citation type="submission" date="2016-10" db="EMBL/GenBank/DDBJ databases">
        <title>Sequence of Gallionella enrichment culture.</title>
        <authorList>
            <person name="Poehlein A."/>
            <person name="Muehling M."/>
            <person name="Daniel R."/>
        </authorList>
    </citation>
    <scope>NUCLEOTIDE SEQUENCE</scope>
</reference>
<keyword evidence="1" id="KW-0812">Transmembrane</keyword>
<feature type="transmembrane region" description="Helical" evidence="1">
    <location>
        <begin position="87"/>
        <end position="109"/>
    </location>
</feature>
<comment type="caution">
    <text evidence="2">The sequence shown here is derived from an EMBL/GenBank/DDBJ whole genome shotgun (WGS) entry which is preliminary data.</text>
</comment>
<gene>
    <name evidence="2" type="ORF">GALL_16020</name>
</gene>
<accession>A0A1J5TBK7</accession>
<sequence>MTLRKKARNLRINNTFNENHMTLFGLSITRIFPVLLAFLFSISCALPAYAEEAPHEGESAQILQSFNKQHRETEHAKSITDKDKQRVMFLLGVSLLTLVLITGGLGIAMGLFGKSVFVAHMIFAGLSMTLAVVHAVVALVWFYPF</sequence>
<name>A0A1J5TBK7_9ZZZZ</name>
<keyword evidence="1" id="KW-1133">Transmembrane helix</keyword>
<evidence type="ECO:0000256" key="1">
    <source>
        <dbReference type="SAM" id="Phobius"/>
    </source>
</evidence>